<keyword evidence="2" id="KW-1133">Transmembrane helix</keyword>
<proteinExistence type="predicted"/>
<reference evidence="3" key="1">
    <citation type="journal article" date="2020" name="Stud. Mycol.">
        <title>101 Dothideomycetes genomes: a test case for predicting lifestyles and emergence of pathogens.</title>
        <authorList>
            <person name="Haridas S."/>
            <person name="Albert R."/>
            <person name="Binder M."/>
            <person name="Bloem J."/>
            <person name="Labutti K."/>
            <person name="Salamov A."/>
            <person name="Andreopoulos B."/>
            <person name="Baker S."/>
            <person name="Barry K."/>
            <person name="Bills G."/>
            <person name="Bluhm B."/>
            <person name="Cannon C."/>
            <person name="Castanera R."/>
            <person name="Culley D."/>
            <person name="Daum C."/>
            <person name="Ezra D."/>
            <person name="Gonzalez J."/>
            <person name="Henrissat B."/>
            <person name="Kuo A."/>
            <person name="Liang C."/>
            <person name="Lipzen A."/>
            <person name="Lutzoni F."/>
            <person name="Magnuson J."/>
            <person name="Mondo S."/>
            <person name="Nolan M."/>
            <person name="Ohm R."/>
            <person name="Pangilinan J."/>
            <person name="Park H.-J."/>
            <person name="Ramirez L."/>
            <person name="Alfaro M."/>
            <person name="Sun H."/>
            <person name="Tritt A."/>
            <person name="Yoshinaga Y."/>
            <person name="Zwiers L.-H."/>
            <person name="Turgeon B."/>
            <person name="Goodwin S."/>
            <person name="Spatafora J."/>
            <person name="Crous P."/>
            <person name="Grigoriev I."/>
        </authorList>
    </citation>
    <scope>NUCLEOTIDE SEQUENCE</scope>
    <source>
        <strain evidence="3">CBS 183.55</strain>
    </source>
</reference>
<feature type="region of interest" description="Disordered" evidence="1">
    <location>
        <begin position="1"/>
        <end position="35"/>
    </location>
</feature>
<sequence>MAEIPGQATADAPVFGVREGRGDGDEGGLMGLGGGDTAVAQQQLHEIPAVPRPDVRTDRALSQARRRQHRVLCALLLFSLFLFPLSFPSFFSFPRGAMSGSGAGPDSTCRL</sequence>
<feature type="transmembrane region" description="Helical" evidence="2">
    <location>
        <begin position="71"/>
        <end position="91"/>
    </location>
</feature>
<gene>
    <name evidence="3" type="ORF">M421DRAFT_286838</name>
</gene>
<accession>A0A6A5RXE8</accession>
<evidence type="ECO:0000256" key="2">
    <source>
        <dbReference type="SAM" id="Phobius"/>
    </source>
</evidence>
<organism evidence="3 4">
    <name type="scientific">Didymella exigua CBS 183.55</name>
    <dbReference type="NCBI Taxonomy" id="1150837"/>
    <lineage>
        <taxon>Eukaryota</taxon>
        <taxon>Fungi</taxon>
        <taxon>Dikarya</taxon>
        <taxon>Ascomycota</taxon>
        <taxon>Pezizomycotina</taxon>
        <taxon>Dothideomycetes</taxon>
        <taxon>Pleosporomycetidae</taxon>
        <taxon>Pleosporales</taxon>
        <taxon>Pleosporineae</taxon>
        <taxon>Didymellaceae</taxon>
        <taxon>Didymella</taxon>
    </lineage>
</organism>
<keyword evidence="2" id="KW-0812">Transmembrane</keyword>
<evidence type="ECO:0000256" key="1">
    <source>
        <dbReference type="SAM" id="MobiDB-lite"/>
    </source>
</evidence>
<dbReference type="EMBL" id="ML978959">
    <property type="protein sequence ID" value="KAF1932219.1"/>
    <property type="molecule type" value="Genomic_DNA"/>
</dbReference>
<evidence type="ECO:0000313" key="4">
    <source>
        <dbReference type="Proteomes" id="UP000800082"/>
    </source>
</evidence>
<dbReference type="GeneID" id="54346631"/>
<dbReference type="RefSeq" id="XP_033452467.1">
    <property type="nucleotide sequence ID" value="XM_033588984.1"/>
</dbReference>
<name>A0A6A5RXE8_9PLEO</name>
<protein>
    <submittedName>
        <fullName evidence="3">Uncharacterized protein</fullName>
    </submittedName>
</protein>
<dbReference type="AlphaFoldDB" id="A0A6A5RXE8"/>
<dbReference type="Proteomes" id="UP000800082">
    <property type="component" value="Unassembled WGS sequence"/>
</dbReference>
<evidence type="ECO:0000313" key="3">
    <source>
        <dbReference type="EMBL" id="KAF1932219.1"/>
    </source>
</evidence>
<keyword evidence="4" id="KW-1185">Reference proteome</keyword>
<keyword evidence="2" id="KW-0472">Membrane</keyword>